<feature type="region of interest" description="Disordered" evidence="6">
    <location>
        <begin position="227"/>
        <end position="254"/>
    </location>
</feature>
<evidence type="ECO:0000256" key="1">
    <source>
        <dbReference type="ARBA" id="ARBA00004141"/>
    </source>
</evidence>
<dbReference type="EMBL" id="ML119143">
    <property type="protein sequence ID" value="RPB10363.1"/>
    <property type="molecule type" value="Genomic_DNA"/>
</dbReference>
<keyword evidence="4 7" id="KW-0472">Membrane</keyword>
<proteinExistence type="inferred from homology"/>
<dbReference type="InterPro" id="IPR049326">
    <property type="entry name" value="Rhodopsin_dom_fungi"/>
</dbReference>
<feature type="region of interest" description="Disordered" evidence="6">
    <location>
        <begin position="291"/>
        <end position="315"/>
    </location>
</feature>
<dbReference type="InterPro" id="IPR052337">
    <property type="entry name" value="SAT4-like"/>
</dbReference>
<comment type="subcellular location">
    <subcellularLocation>
        <location evidence="1">Membrane</location>
        <topology evidence="1">Multi-pass membrane protein</topology>
    </subcellularLocation>
</comment>
<evidence type="ECO:0000256" key="3">
    <source>
        <dbReference type="ARBA" id="ARBA00022989"/>
    </source>
</evidence>
<evidence type="ECO:0000313" key="10">
    <source>
        <dbReference type="Proteomes" id="UP000277580"/>
    </source>
</evidence>
<dbReference type="AlphaFoldDB" id="A0A3N4KIJ0"/>
<reference evidence="9 10" key="1">
    <citation type="journal article" date="2018" name="Nat. Ecol. Evol.">
        <title>Pezizomycetes genomes reveal the molecular basis of ectomycorrhizal truffle lifestyle.</title>
        <authorList>
            <person name="Murat C."/>
            <person name="Payen T."/>
            <person name="Noel B."/>
            <person name="Kuo A."/>
            <person name="Morin E."/>
            <person name="Chen J."/>
            <person name="Kohler A."/>
            <person name="Krizsan K."/>
            <person name="Balestrini R."/>
            <person name="Da Silva C."/>
            <person name="Montanini B."/>
            <person name="Hainaut M."/>
            <person name="Levati E."/>
            <person name="Barry K.W."/>
            <person name="Belfiori B."/>
            <person name="Cichocki N."/>
            <person name="Clum A."/>
            <person name="Dockter R.B."/>
            <person name="Fauchery L."/>
            <person name="Guy J."/>
            <person name="Iotti M."/>
            <person name="Le Tacon F."/>
            <person name="Lindquist E.A."/>
            <person name="Lipzen A."/>
            <person name="Malagnac F."/>
            <person name="Mello A."/>
            <person name="Molinier V."/>
            <person name="Miyauchi S."/>
            <person name="Poulain J."/>
            <person name="Riccioni C."/>
            <person name="Rubini A."/>
            <person name="Sitrit Y."/>
            <person name="Splivallo R."/>
            <person name="Traeger S."/>
            <person name="Wang M."/>
            <person name="Zifcakova L."/>
            <person name="Wipf D."/>
            <person name="Zambonelli A."/>
            <person name="Paolocci F."/>
            <person name="Nowrousian M."/>
            <person name="Ottonello S."/>
            <person name="Baldrian P."/>
            <person name="Spatafora J.W."/>
            <person name="Henrissat B."/>
            <person name="Nagy L.G."/>
            <person name="Aury J.M."/>
            <person name="Wincker P."/>
            <person name="Grigoriev I.V."/>
            <person name="Bonfante P."/>
            <person name="Martin F.M."/>
        </authorList>
    </citation>
    <scope>NUCLEOTIDE SEQUENCE [LARGE SCALE GENOMIC DNA]</scope>
    <source>
        <strain evidence="9 10">CCBAS932</strain>
    </source>
</reference>
<dbReference type="GO" id="GO:0016020">
    <property type="term" value="C:membrane"/>
    <property type="evidence" value="ECO:0007669"/>
    <property type="project" value="UniProtKB-SubCell"/>
</dbReference>
<feature type="transmembrane region" description="Helical" evidence="7">
    <location>
        <begin position="198"/>
        <end position="216"/>
    </location>
</feature>
<evidence type="ECO:0000256" key="2">
    <source>
        <dbReference type="ARBA" id="ARBA00022692"/>
    </source>
</evidence>
<feature type="transmembrane region" description="Helical" evidence="7">
    <location>
        <begin position="127"/>
        <end position="146"/>
    </location>
</feature>
<organism evidence="9 10">
    <name type="scientific">Morchella conica CCBAS932</name>
    <dbReference type="NCBI Taxonomy" id="1392247"/>
    <lineage>
        <taxon>Eukaryota</taxon>
        <taxon>Fungi</taxon>
        <taxon>Dikarya</taxon>
        <taxon>Ascomycota</taxon>
        <taxon>Pezizomycotina</taxon>
        <taxon>Pezizomycetes</taxon>
        <taxon>Pezizales</taxon>
        <taxon>Morchellaceae</taxon>
        <taxon>Morchella</taxon>
    </lineage>
</organism>
<evidence type="ECO:0000256" key="4">
    <source>
        <dbReference type="ARBA" id="ARBA00023136"/>
    </source>
</evidence>
<protein>
    <recommendedName>
        <fullName evidence="8">Rhodopsin domain-containing protein</fullName>
    </recommendedName>
</protein>
<dbReference type="OrthoDB" id="3903189at2759"/>
<accession>A0A3N4KIJ0</accession>
<dbReference type="Pfam" id="PF20684">
    <property type="entry name" value="Fung_rhodopsin"/>
    <property type="match status" value="1"/>
</dbReference>
<evidence type="ECO:0000259" key="8">
    <source>
        <dbReference type="Pfam" id="PF20684"/>
    </source>
</evidence>
<evidence type="ECO:0000256" key="7">
    <source>
        <dbReference type="SAM" id="Phobius"/>
    </source>
</evidence>
<gene>
    <name evidence="9" type="ORF">P167DRAFT_537565</name>
</gene>
<dbReference type="PANTHER" id="PTHR33048:SF110">
    <property type="entry name" value="UBID FAMILY DECARBOXYLASE"/>
    <property type="match status" value="1"/>
</dbReference>
<feature type="domain" description="Rhodopsin" evidence="8">
    <location>
        <begin position="46"/>
        <end position="214"/>
    </location>
</feature>
<evidence type="ECO:0000313" key="9">
    <source>
        <dbReference type="EMBL" id="RPB10363.1"/>
    </source>
</evidence>
<dbReference type="STRING" id="1392247.A0A3N4KIJ0"/>
<comment type="similarity">
    <text evidence="5">Belongs to the SAT4 family.</text>
</comment>
<name>A0A3N4KIJ0_9PEZI</name>
<sequence length="315" mass="35232">MYTILMIGINISGRTATNLLLPGELETLTPDDIELRIYGSKIVILLEQAMLIVTWGIKGCMILMYHRLTSRLNMQIVIKAIAGYIVIGFVAVELAWFLSCRPFKGYWMLPVPMVQCATYQHYSITQATFNITSDLMMLAVGIPLLLKAKVELKKKIILVGIFSCGVFVILAACLNKYYNFSNPFTTIYMLWYIRESSTAIYVSNLPMLWPLFRRLFNVGKFADHSSGQKYAHSDGEPLSVLSRKKPGTGTRDTMSFAGSEERINKGAEEGVLEIEQRFSFSIEKGEVDVELGRGEGPSRMGGHKGSHTTTISATR</sequence>
<feature type="transmembrane region" description="Helical" evidence="7">
    <location>
        <begin position="158"/>
        <end position="178"/>
    </location>
</feature>
<feature type="transmembrane region" description="Helical" evidence="7">
    <location>
        <begin position="42"/>
        <end position="64"/>
    </location>
</feature>
<dbReference type="PANTHER" id="PTHR33048">
    <property type="entry name" value="PTH11-LIKE INTEGRAL MEMBRANE PROTEIN (AFU_ORTHOLOGUE AFUA_5G11245)"/>
    <property type="match status" value="1"/>
</dbReference>
<keyword evidence="10" id="KW-1185">Reference proteome</keyword>
<evidence type="ECO:0000256" key="5">
    <source>
        <dbReference type="ARBA" id="ARBA00038359"/>
    </source>
</evidence>
<keyword evidence="3 7" id="KW-1133">Transmembrane helix</keyword>
<evidence type="ECO:0000256" key="6">
    <source>
        <dbReference type="SAM" id="MobiDB-lite"/>
    </source>
</evidence>
<dbReference type="InParanoid" id="A0A3N4KIJ0"/>
<feature type="transmembrane region" description="Helical" evidence="7">
    <location>
        <begin position="76"/>
        <end position="98"/>
    </location>
</feature>
<dbReference type="Proteomes" id="UP000277580">
    <property type="component" value="Unassembled WGS sequence"/>
</dbReference>
<keyword evidence="2 7" id="KW-0812">Transmembrane</keyword>